<evidence type="ECO:0000256" key="2">
    <source>
        <dbReference type="ARBA" id="ARBA00023125"/>
    </source>
</evidence>
<dbReference type="InterPro" id="IPR051651">
    <property type="entry name" value="DMTF1_DNA-bind_reg"/>
</dbReference>
<reference evidence="5" key="1">
    <citation type="submission" date="2021-02" db="EMBL/GenBank/DDBJ databases">
        <authorList>
            <person name="Syme A R."/>
            <person name="Syme A R."/>
            <person name="Moolhuijzen P."/>
        </authorList>
    </citation>
    <scope>NUCLEOTIDE SEQUENCE</scope>
    <source>
        <strain evidence="5">W1-1</strain>
    </source>
</reference>
<evidence type="ECO:0000256" key="4">
    <source>
        <dbReference type="SAM" id="MobiDB-lite"/>
    </source>
</evidence>
<feature type="compositionally biased region" description="Basic residues" evidence="4">
    <location>
        <begin position="470"/>
        <end position="479"/>
    </location>
</feature>
<dbReference type="GO" id="GO:0005634">
    <property type="term" value="C:nucleus"/>
    <property type="evidence" value="ECO:0007669"/>
    <property type="project" value="UniProtKB-SubCell"/>
</dbReference>
<dbReference type="InterPro" id="IPR017930">
    <property type="entry name" value="Myb_dom"/>
</dbReference>
<gene>
    <name evidence="5" type="ORF">PTTW11_01036</name>
</gene>
<evidence type="ECO:0000256" key="3">
    <source>
        <dbReference type="ARBA" id="ARBA00023242"/>
    </source>
</evidence>
<dbReference type="CDD" id="cd00167">
    <property type="entry name" value="SANT"/>
    <property type="match status" value="1"/>
</dbReference>
<feature type="compositionally biased region" description="Basic and acidic residues" evidence="4">
    <location>
        <begin position="485"/>
        <end position="498"/>
    </location>
</feature>
<evidence type="ECO:0000256" key="1">
    <source>
        <dbReference type="ARBA" id="ARBA00004123"/>
    </source>
</evidence>
<comment type="subcellular location">
    <subcellularLocation>
        <location evidence="1">Nucleus</location>
    </subcellularLocation>
</comment>
<dbReference type="SMART" id="SM00717">
    <property type="entry name" value="SANT"/>
    <property type="match status" value="3"/>
</dbReference>
<feature type="region of interest" description="Disordered" evidence="4">
    <location>
        <begin position="110"/>
        <end position="202"/>
    </location>
</feature>
<feature type="compositionally biased region" description="Basic residues" evidence="4">
    <location>
        <begin position="499"/>
        <end position="511"/>
    </location>
</feature>
<evidence type="ECO:0000313" key="6">
    <source>
        <dbReference type="Proteomes" id="UP000472372"/>
    </source>
</evidence>
<proteinExistence type="predicted"/>
<dbReference type="InterPro" id="IPR009057">
    <property type="entry name" value="Homeodomain-like_sf"/>
</dbReference>
<dbReference type="PROSITE" id="PS50090">
    <property type="entry name" value="MYB_LIKE"/>
    <property type="match status" value="2"/>
</dbReference>
<dbReference type="Pfam" id="PF00249">
    <property type="entry name" value="Myb_DNA-binding"/>
    <property type="match status" value="1"/>
</dbReference>
<feature type="compositionally biased region" description="Acidic residues" evidence="4">
    <location>
        <begin position="133"/>
        <end position="142"/>
    </location>
</feature>
<dbReference type="EMBL" id="HG992977">
    <property type="protein sequence ID" value="CAE7000210.1"/>
    <property type="molecule type" value="Genomic_DNA"/>
</dbReference>
<dbReference type="Proteomes" id="UP000472372">
    <property type="component" value="Chromosome 1"/>
</dbReference>
<dbReference type="GO" id="GO:0000976">
    <property type="term" value="F:transcription cis-regulatory region binding"/>
    <property type="evidence" value="ECO:0007669"/>
    <property type="project" value="TreeGrafter"/>
</dbReference>
<dbReference type="GO" id="GO:0003700">
    <property type="term" value="F:DNA-binding transcription factor activity"/>
    <property type="evidence" value="ECO:0007669"/>
    <property type="project" value="TreeGrafter"/>
</dbReference>
<dbReference type="InterPro" id="IPR001005">
    <property type="entry name" value="SANT/Myb"/>
</dbReference>
<dbReference type="PROSITE" id="PS51294">
    <property type="entry name" value="HTH_MYB"/>
    <property type="match status" value="1"/>
</dbReference>
<dbReference type="PANTHER" id="PTHR46380">
    <property type="entry name" value="CYCLIN-D-BINDING MYB-LIKE TRANSCRIPTION FACTOR 1"/>
    <property type="match status" value="1"/>
</dbReference>
<dbReference type="SUPFAM" id="SSF46689">
    <property type="entry name" value="Homeodomain-like"/>
    <property type="match status" value="1"/>
</dbReference>
<keyword evidence="2 5" id="KW-0238">DNA-binding</keyword>
<feature type="region of interest" description="Disordered" evidence="4">
    <location>
        <begin position="1"/>
        <end position="33"/>
    </location>
</feature>
<name>A0A6S6VUY7_9PLEO</name>
<feature type="region of interest" description="Disordered" evidence="4">
    <location>
        <begin position="452"/>
        <end position="531"/>
    </location>
</feature>
<evidence type="ECO:0000313" key="5">
    <source>
        <dbReference type="EMBL" id="CAE7000210.1"/>
    </source>
</evidence>
<feature type="compositionally biased region" description="Basic and acidic residues" evidence="4">
    <location>
        <begin position="153"/>
        <end position="165"/>
    </location>
</feature>
<dbReference type="AlphaFoldDB" id="A0A6S6VUY7"/>
<sequence length="531" mass="60598">MGTTSLQAVPALSRDSDASMAQNSLNRDEDQVQFGRKSKLKQVNKPRTPVAKRRKIYDIPDDEPYFPGGAAVEAGEAYNELRSDVDAAAQVTTATNKFTQLEVADEVAVSQETSAHKRVEAVQKPGQTSSETPEADSDDEDTMFYTAESSSDEDPHRGPDNEHQTAKKKQKRTLEARSNIVSATEPDTRSMTPQRRCSGKFDTTPAEKALSTRRHLNQPPVLKNGGEFTKDESELIRRAIVDHQQRKGLEVSDLVDIIHWSKHDPGLDHADRSWRKSNWSVQDEEDARESDEFWADIRNINLTRSFEIQRNHIRAVYHCYKTGAWSEEEDERLRKLYDAHPKQWKIISVSMGTRSMQDCHNRWRDYVKCGDTRNKSRWSQEEEDALIRAVNTFAQKDEDMRAVTGKPARDGYSNKDINWPQVSDEMGNIRSRIQASVKWNRMMKRDNPPEIQVEYKPRQSQPQSVASATPRKRGRSRKSHFTETMVEKSDGEEQGVRDAKKHGKSKSHKTPNQRGYRSQGEDIVVAGSTKE</sequence>
<dbReference type="PANTHER" id="PTHR46380:SF2">
    <property type="entry name" value="CYCLIN-D-BINDING MYB-LIKE TRANSCRIPTION FACTOR 1"/>
    <property type="match status" value="1"/>
</dbReference>
<feature type="compositionally biased region" description="Polar residues" evidence="4">
    <location>
        <begin position="458"/>
        <end position="467"/>
    </location>
</feature>
<protein>
    <submittedName>
        <fullName evidence="5">Myb DNA-binding domain</fullName>
    </submittedName>
</protein>
<dbReference type="Gene3D" id="1.10.10.60">
    <property type="entry name" value="Homeodomain-like"/>
    <property type="match status" value="2"/>
</dbReference>
<accession>A0A6S6VUY7</accession>
<keyword evidence="3" id="KW-0539">Nucleus</keyword>
<organism evidence="5 6">
    <name type="scientific">Pyrenophora teres f. teres</name>
    <dbReference type="NCBI Taxonomy" id="97479"/>
    <lineage>
        <taxon>Eukaryota</taxon>
        <taxon>Fungi</taxon>
        <taxon>Dikarya</taxon>
        <taxon>Ascomycota</taxon>
        <taxon>Pezizomycotina</taxon>
        <taxon>Dothideomycetes</taxon>
        <taxon>Pleosporomycetidae</taxon>
        <taxon>Pleosporales</taxon>
        <taxon>Pleosporineae</taxon>
        <taxon>Pleosporaceae</taxon>
        <taxon>Pyrenophora</taxon>
    </lineage>
</organism>